<dbReference type="SMART" id="SM00228">
    <property type="entry name" value="PDZ"/>
    <property type="match status" value="1"/>
</dbReference>
<dbReference type="HOGENOM" id="CLU_045744_1_0_1"/>
<dbReference type="OrthoDB" id="8191431at2759"/>
<dbReference type="GO" id="GO:0016020">
    <property type="term" value="C:membrane"/>
    <property type="evidence" value="ECO:0007669"/>
    <property type="project" value="TreeGrafter"/>
</dbReference>
<evidence type="ECO:0000256" key="1">
    <source>
        <dbReference type="SAM" id="MobiDB-lite"/>
    </source>
</evidence>
<dbReference type="SUPFAM" id="SSF50156">
    <property type="entry name" value="PDZ domain-like"/>
    <property type="match status" value="1"/>
</dbReference>
<accession>E0W361</accession>
<dbReference type="GO" id="GO:0005794">
    <property type="term" value="C:Golgi apparatus"/>
    <property type="evidence" value="ECO:0007669"/>
    <property type="project" value="InterPro"/>
</dbReference>
<dbReference type="PANTHER" id="PTHR16528">
    <property type="entry name" value="GOLGI-ASSOCIATED PDZ AND COILED-COIL MOTIF-CONTAINING"/>
    <property type="match status" value="1"/>
</dbReference>
<dbReference type="GO" id="GO:0030140">
    <property type="term" value="C:trans-Golgi network transport vesicle"/>
    <property type="evidence" value="ECO:0007669"/>
    <property type="project" value="TreeGrafter"/>
</dbReference>
<protein>
    <submittedName>
        <fullName evidence="3">Golgi-associated PDZ and coiled-coil motif-containing protein, putative</fullName>
    </submittedName>
</protein>
<dbReference type="AlphaFoldDB" id="E0W361"/>
<dbReference type="Pfam" id="PF00595">
    <property type="entry name" value="PDZ"/>
    <property type="match status" value="1"/>
</dbReference>
<evidence type="ECO:0000259" key="2">
    <source>
        <dbReference type="PROSITE" id="PS50106"/>
    </source>
</evidence>
<dbReference type="PROSITE" id="PS50106">
    <property type="entry name" value="PDZ"/>
    <property type="match status" value="1"/>
</dbReference>
<dbReference type="OMA" id="WTEETEN"/>
<dbReference type="eggNOG" id="KOG3528">
    <property type="taxonomic scope" value="Eukaryota"/>
</dbReference>
<dbReference type="GeneID" id="8236946"/>
<feature type="region of interest" description="Disordered" evidence="1">
    <location>
        <begin position="330"/>
        <end position="349"/>
    </location>
</feature>
<organism>
    <name type="scientific">Pediculus humanus subsp. corporis</name>
    <name type="common">Body louse</name>
    <dbReference type="NCBI Taxonomy" id="121224"/>
    <lineage>
        <taxon>Eukaryota</taxon>
        <taxon>Metazoa</taxon>
        <taxon>Ecdysozoa</taxon>
        <taxon>Arthropoda</taxon>
        <taxon>Hexapoda</taxon>
        <taxon>Insecta</taxon>
        <taxon>Pterygota</taxon>
        <taxon>Neoptera</taxon>
        <taxon>Paraneoptera</taxon>
        <taxon>Psocodea</taxon>
        <taxon>Troctomorpha</taxon>
        <taxon>Phthiraptera</taxon>
        <taxon>Anoplura</taxon>
        <taxon>Pediculidae</taxon>
        <taxon>Pediculus</taxon>
    </lineage>
</organism>
<dbReference type="InterPro" id="IPR001478">
    <property type="entry name" value="PDZ"/>
</dbReference>
<dbReference type="STRING" id="121224.E0W361"/>
<dbReference type="Gene3D" id="2.30.42.10">
    <property type="match status" value="1"/>
</dbReference>
<dbReference type="PhylomeDB" id="E0W361"/>
<dbReference type="CTD" id="8236946"/>
<dbReference type="PANTHER" id="PTHR16528:SF2">
    <property type="entry name" value="GOLGI-ASSOCIATED PDZ AND COILED-COIL MOTIF-CONTAINING PROTEIN"/>
    <property type="match status" value="1"/>
</dbReference>
<evidence type="ECO:0000313" key="3">
    <source>
        <dbReference type="EMBL" id="EEB20067.1"/>
    </source>
</evidence>
<feature type="domain" description="PDZ" evidence="2">
    <location>
        <begin position="209"/>
        <end position="279"/>
    </location>
</feature>
<dbReference type="InterPro" id="IPR038879">
    <property type="entry name" value="GOPC"/>
</dbReference>
<name>E0W361_PEDHC</name>
<reference evidence="3" key="2">
    <citation type="submission" date="2007-04" db="EMBL/GenBank/DDBJ databases">
        <title>The genome of the human body louse.</title>
        <authorList>
            <consortium name="The Human Body Louse Genome Consortium"/>
            <person name="Kirkness E."/>
            <person name="Walenz B."/>
            <person name="Hass B."/>
            <person name="Bruggner R."/>
            <person name="Strausberg R."/>
        </authorList>
    </citation>
    <scope>NUCLEOTIDE SEQUENCE</scope>
    <source>
        <strain evidence="3">USDA</strain>
    </source>
</reference>
<reference evidence="3" key="1">
    <citation type="submission" date="2007-04" db="EMBL/GenBank/DDBJ databases">
        <title>Annotation of Pediculus humanus corporis strain USDA.</title>
        <authorList>
            <person name="Kirkness E."/>
            <person name="Hannick L."/>
            <person name="Hass B."/>
            <person name="Bruggner R."/>
            <person name="Lawson D."/>
            <person name="Bidwell S."/>
            <person name="Joardar V."/>
            <person name="Caler E."/>
            <person name="Walenz B."/>
            <person name="Inman J."/>
            <person name="Schobel S."/>
            <person name="Galinsky K."/>
            <person name="Amedeo P."/>
            <person name="Strausberg R."/>
        </authorList>
    </citation>
    <scope>NUCLEOTIDE SEQUENCE</scope>
    <source>
        <strain evidence="3">USDA</strain>
    </source>
</reference>
<gene>
    <name evidence="3" type="ORF">Phum_PHUM601570</name>
</gene>
<proteinExistence type="predicted"/>
<sequence>MTFEFFAELVDLRTELVNSKTRQEILEEESRNLVLQLHSLQLDRLPPNQNPEQYKEKIETALKLSPTKSSYSDDVTFKNNSELKKLKNELLQYQSENIILRNSILALHSEVYGARLAAKYLDKELAGRIQQLQLLGREMRTDVRDKLWRQLESEILLHRHKTVIRACRNRTNHEFISADSRILNLNRTNNDGIFLKNGDFSCMVGEKRTVTVKRQQGQGLGISITGGREHGVPILISELEIGGPAHECKNLYVGDAILKVNDISLENASHFEAVKILTNLEETRDVKLLVQFIAVDTDDENSLSEDLYGYRYRFFDTEVMDSSDALGLHPLHSNSAHTPTAPRTPDLNR</sequence>
<dbReference type="GO" id="GO:2000009">
    <property type="term" value="P:negative regulation of protein localization to cell surface"/>
    <property type="evidence" value="ECO:0007669"/>
    <property type="project" value="TreeGrafter"/>
</dbReference>
<dbReference type="GO" id="GO:0044325">
    <property type="term" value="F:transmembrane transporter binding"/>
    <property type="evidence" value="ECO:0007669"/>
    <property type="project" value="TreeGrafter"/>
</dbReference>
<dbReference type="RefSeq" id="XP_002432805.1">
    <property type="nucleotide sequence ID" value="XM_002432760.1"/>
</dbReference>
<dbReference type="KEGG" id="phu:Phum_PHUM601570"/>
<dbReference type="EMBL" id="DS235882">
    <property type="protein sequence ID" value="EEB20067.1"/>
    <property type="molecule type" value="Genomic_DNA"/>
</dbReference>
<dbReference type="InterPro" id="IPR036034">
    <property type="entry name" value="PDZ_sf"/>
</dbReference>